<dbReference type="SUPFAM" id="SSF53774">
    <property type="entry name" value="Glutaminase/Asparaginase"/>
    <property type="match status" value="1"/>
</dbReference>
<evidence type="ECO:0000259" key="5">
    <source>
        <dbReference type="Pfam" id="PF17763"/>
    </source>
</evidence>
<dbReference type="RefSeq" id="WP_379836130.1">
    <property type="nucleotide sequence ID" value="NZ_JBHRYQ010000001.1"/>
</dbReference>
<name>A0ABV7YS67_9BACT</name>
<dbReference type="InterPro" id="IPR006033">
    <property type="entry name" value="AsnA_fam"/>
</dbReference>
<gene>
    <name evidence="6" type="ORF">ACFOOI_06030</name>
</gene>
<evidence type="ECO:0000256" key="3">
    <source>
        <dbReference type="PROSITE-ProRule" id="PRU10100"/>
    </source>
</evidence>
<dbReference type="NCBIfam" id="TIGR00519">
    <property type="entry name" value="asnASE_I"/>
    <property type="match status" value="1"/>
</dbReference>
<keyword evidence="2" id="KW-0378">Hydrolase</keyword>
<sequence>MTKYPILNINAAETNAAKVLIIYTGGTLGMVFDHKIGSLVPFKFEQILNDLPELKRLGLNLSFLALPEPIDSSNVSPEVWTELTNIIENYYNDYQGFVILHGTDTMAYTASALSFMIQNLTKSIVITGAQLPIGIPRTDARENLITSIEIAGFQENGVSKVPEVCIYFNGKLLRGNRSKKHESSQFDAFESENYPYLGNIGVLAEFNSTAILKIKENTSPVFYKKLNASVGILKLFPGINEASVKHFLSQKGLKGVVLETYGAGNAPSTDWFVSLIEEAIKSGKAILNVSQCVGGKVLMGKYETSRKLADMGVISGSDMSTEAAITKLMWVLEKTQNHEEIKQLLESNISGELSSDN</sequence>
<dbReference type="PIRSF" id="PIRSF500176">
    <property type="entry name" value="L_ASNase"/>
    <property type="match status" value="1"/>
</dbReference>
<organism evidence="6 7">
    <name type="scientific">Lacihabitans lacunae</name>
    <dbReference type="NCBI Taxonomy" id="1028214"/>
    <lineage>
        <taxon>Bacteria</taxon>
        <taxon>Pseudomonadati</taxon>
        <taxon>Bacteroidota</taxon>
        <taxon>Cytophagia</taxon>
        <taxon>Cytophagales</taxon>
        <taxon>Leadbetterellaceae</taxon>
        <taxon>Lacihabitans</taxon>
    </lineage>
</organism>
<evidence type="ECO:0000256" key="2">
    <source>
        <dbReference type="ARBA" id="ARBA00022801"/>
    </source>
</evidence>
<accession>A0ABV7YS67</accession>
<dbReference type="InterPro" id="IPR041725">
    <property type="entry name" value="L-asparaginase_I"/>
</dbReference>
<evidence type="ECO:0000259" key="4">
    <source>
        <dbReference type="Pfam" id="PF00710"/>
    </source>
</evidence>
<dbReference type="CDD" id="cd08963">
    <property type="entry name" value="L-asparaginase_I"/>
    <property type="match status" value="1"/>
</dbReference>
<dbReference type="PROSITE" id="PS51732">
    <property type="entry name" value="ASN_GLN_ASE_3"/>
    <property type="match status" value="1"/>
</dbReference>
<protein>
    <recommendedName>
        <fullName evidence="1">asparaginase</fullName>
        <ecNumber evidence="1">3.5.1.1</ecNumber>
    </recommendedName>
</protein>
<dbReference type="InterPro" id="IPR040919">
    <property type="entry name" value="Asparaginase_C"/>
</dbReference>
<dbReference type="Gene3D" id="3.40.50.40">
    <property type="match status" value="1"/>
</dbReference>
<evidence type="ECO:0000313" key="6">
    <source>
        <dbReference type="EMBL" id="MFC3810204.1"/>
    </source>
</evidence>
<dbReference type="InterPro" id="IPR027474">
    <property type="entry name" value="L-asparaginase_N"/>
</dbReference>
<dbReference type="PIRSF" id="PIRSF001220">
    <property type="entry name" value="L-ASNase_gatD"/>
    <property type="match status" value="1"/>
</dbReference>
<feature type="active site" evidence="3">
    <location>
        <position position="103"/>
    </location>
</feature>
<dbReference type="PROSITE" id="PS00917">
    <property type="entry name" value="ASN_GLN_ASE_2"/>
    <property type="match status" value="1"/>
</dbReference>
<proteinExistence type="predicted"/>
<dbReference type="InterPro" id="IPR037152">
    <property type="entry name" value="L-asparaginase_N_sf"/>
</dbReference>
<keyword evidence="7" id="KW-1185">Reference proteome</keyword>
<dbReference type="InterPro" id="IPR006034">
    <property type="entry name" value="Asparaginase/glutaminase-like"/>
</dbReference>
<dbReference type="InterPro" id="IPR036152">
    <property type="entry name" value="Asp/glu_Ase-like_sf"/>
</dbReference>
<dbReference type="InterPro" id="IPR027475">
    <property type="entry name" value="Asparaginase/glutaminase_AS2"/>
</dbReference>
<dbReference type="Proteomes" id="UP001595616">
    <property type="component" value="Unassembled WGS sequence"/>
</dbReference>
<dbReference type="SMART" id="SM00870">
    <property type="entry name" value="Asparaginase"/>
    <property type="match status" value="1"/>
</dbReference>
<reference evidence="7" key="1">
    <citation type="journal article" date="2019" name="Int. J. Syst. Evol. Microbiol.">
        <title>The Global Catalogue of Microorganisms (GCM) 10K type strain sequencing project: providing services to taxonomists for standard genome sequencing and annotation.</title>
        <authorList>
            <consortium name="The Broad Institute Genomics Platform"/>
            <consortium name="The Broad Institute Genome Sequencing Center for Infectious Disease"/>
            <person name="Wu L."/>
            <person name="Ma J."/>
        </authorList>
    </citation>
    <scope>NUCLEOTIDE SEQUENCE [LARGE SCALE GENOMIC DNA]</scope>
    <source>
        <strain evidence="7">CECT 7956</strain>
    </source>
</reference>
<dbReference type="PANTHER" id="PTHR11707:SF28">
    <property type="entry name" value="60 KDA LYSOPHOSPHOLIPASE"/>
    <property type="match status" value="1"/>
</dbReference>
<dbReference type="PRINTS" id="PR00139">
    <property type="entry name" value="ASNGLNASE"/>
</dbReference>
<dbReference type="PANTHER" id="PTHR11707">
    <property type="entry name" value="L-ASPARAGINASE"/>
    <property type="match status" value="1"/>
</dbReference>
<dbReference type="Gene3D" id="3.40.50.1170">
    <property type="entry name" value="L-asparaginase, N-terminal domain"/>
    <property type="match status" value="1"/>
</dbReference>
<dbReference type="InterPro" id="IPR027473">
    <property type="entry name" value="L-asparaginase_C"/>
</dbReference>
<evidence type="ECO:0000256" key="1">
    <source>
        <dbReference type="ARBA" id="ARBA00012920"/>
    </source>
</evidence>
<comment type="caution">
    <text evidence="6">The sequence shown here is derived from an EMBL/GenBank/DDBJ whole genome shotgun (WGS) entry which is preliminary data.</text>
</comment>
<dbReference type="Pfam" id="PF00710">
    <property type="entry name" value="Asparaginase"/>
    <property type="match status" value="1"/>
</dbReference>
<dbReference type="SFLD" id="SFLDS00057">
    <property type="entry name" value="Glutaminase/Asparaginase"/>
    <property type="match status" value="1"/>
</dbReference>
<feature type="domain" description="Asparaginase/glutaminase C-terminal" evidence="5">
    <location>
        <begin position="230"/>
        <end position="344"/>
    </location>
</feature>
<feature type="domain" description="L-asparaginase N-terminal" evidence="4">
    <location>
        <begin position="18"/>
        <end position="208"/>
    </location>
</feature>
<evidence type="ECO:0000313" key="7">
    <source>
        <dbReference type="Proteomes" id="UP001595616"/>
    </source>
</evidence>
<dbReference type="EMBL" id="JBHRYQ010000001">
    <property type="protein sequence ID" value="MFC3810204.1"/>
    <property type="molecule type" value="Genomic_DNA"/>
</dbReference>
<dbReference type="EC" id="3.5.1.1" evidence="1"/>
<dbReference type="Pfam" id="PF17763">
    <property type="entry name" value="Asparaginase_C"/>
    <property type="match status" value="1"/>
</dbReference>